<dbReference type="InterPro" id="IPR011022">
    <property type="entry name" value="Arrestin_C-like"/>
</dbReference>
<proteinExistence type="inferred from homology"/>
<dbReference type="GO" id="GO:0002031">
    <property type="term" value="P:G protein-coupled receptor internalization"/>
    <property type="evidence" value="ECO:0007669"/>
    <property type="project" value="TreeGrafter"/>
</dbReference>
<dbReference type="PANTHER" id="PTHR11792:SF23">
    <property type="entry name" value="PHOSRESTIN-1"/>
    <property type="match status" value="1"/>
</dbReference>
<dbReference type="PROSITE" id="PS00295">
    <property type="entry name" value="ARRESTINS"/>
    <property type="match status" value="1"/>
</dbReference>
<dbReference type="GO" id="GO:0005737">
    <property type="term" value="C:cytoplasm"/>
    <property type="evidence" value="ECO:0007669"/>
    <property type="project" value="TreeGrafter"/>
</dbReference>
<evidence type="ECO:0000259" key="4">
    <source>
        <dbReference type="PROSITE" id="PS51184"/>
    </source>
</evidence>
<dbReference type="Pfam" id="PF02752">
    <property type="entry name" value="Arrestin_C"/>
    <property type="match status" value="1"/>
</dbReference>
<dbReference type="SUPFAM" id="SSF51197">
    <property type="entry name" value="Clavaminate synthase-like"/>
    <property type="match status" value="1"/>
</dbReference>
<dbReference type="PROSITE" id="PS51184">
    <property type="entry name" value="JMJC"/>
    <property type="match status" value="1"/>
</dbReference>
<feature type="chain" id="PRO_5042867225" description="JmjC domain-containing protein" evidence="3">
    <location>
        <begin position="18"/>
        <end position="798"/>
    </location>
</feature>
<dbReference type="Gene3D" id="2.60.120.650">
    <property type="entry name" value="Cupin"/>
    <property type="match status" value="1"/>
</dbReference>
<dbReference type="GO" id="GO:0016060">
    <property type="term" value="P:negative regulation of phospholipase C-activating phototransduction signaling pathway"/>
    <property type="evidence" value="ECO:0007669"/>
    <property type="project" value="UniProtKB-ARBA"/>
</dbReference>
<dbReference type="InterPro" id="IPR003347">
    <property type="entry name" value="JmjC_dom"/>
</dbReference>
<dbReference type="EMBL" id="JARKHS020031445">
    <property type="protein sequence ID" value="KAK8761194.1"/>
    <property type="molecule type" value="Genomic_DNA"/>
</dbReference>
<dbReference type="GO" id="GO:0001664">
    <property type="term" value="F:G protein-coupled receptor binding"/>
    <property type="evidence" value="ECO:0007669"/>
    <property type="project" value="TreeGrafter"/>
</dbReference>
<dbReference type="PRINTS" id="PR00309">
    <property type="entry name" value="ARRESTIN"/>
</dbReference>
<protein>
    <recommendedName>
        <fullName evidence="4">JmjC domain-containing protein</fullName>
    </recommendedName>
</protein>
<evidence type="ECO:0000256" key="1">
    <source>
        <dbReference type="ARBA" id="ARBA00005298"/>
    </source>
</evidence>
<dbReference type="Gene3D" id="2.60.40.640">
    <property type="match status" value="1"/>
</dbReference>
<dbReference type="Pfam" id="PF08007">
    <property type="entry name" value="JmjC_2"/>
    <property type="match status" value="1"/>
</dbReference>
<dbReference type="AlphaFoldDB" id="A0AAQ4DFF4"/>
<name>A0AAQ4DFF4_AMBAM</name>
<dbReference type="SUPFAM" id="SSF81296">
    <property type="entry name" value="E set domains"/>
    <property type="match status" value="2"/>
</dbReference>
<dbReference type="InterPro" id="IPR017864">
    <property type="entry name" value="Arrestin_CS"/>
</dbReference>
<dbReference type="InterPro" id="IPR014752">
    <property type="entry name" value="Arrestin-like_C"/>
</dbReference>
<sequence length="798" mass="89396">MAFFVLLCLVVAVKVYKKVAPNGKLTVYIGKRDFAQRGDSCDPVEGVVVVDNDYLKGRKVYGQVITTFRYGREEDEVMGLHFYRQLFLAHDQIVPERNQVTQVSDLQQRLIRKLGTNAYAFAFSLPANAPMSVTLQPGPNDRGKPLGVEYELRVYVAEDDQQKAHRRSTVNMAIRKVQYAPLTQSERQPTTVVCKGFTLSPGKVELEVVLDKEIYFHDDKINAHVSISNYSKKNVRNIKVLVLQNTEVTLVHGHYSKVVASVDSNENCPILPGAAFSKVFHLLPLASENRDRRGIALDGLLKETDACLASSTLNHEDAIGIIISTDSASSVLGQNFETPLHVVEFLLTPLSFEVFVEKHWEREPFISQNRVGHAELWAPLFGKDNFFALLKEKQIYFAKDIALCKYEDGKRTNFERQGRATEAKAKRLFENDKATMQIHQPQRWVDGLWEVLEKLECFFGCLVGCNAYITPPSAQGLAPHYDDVEVFIVQLEGEKCWKLYKPPIELPRTYSSDFDAADIGVPSHEFTLKPGDLLYMPRGTIHQAWTPESSGTHSTHITISTYQNHTVGDSLKSLAPNLIDAALDSCVQLRKGLPLQFLPHSTLSKATVVAALEAVLEHVRSTSDPVPIAEDLVHDFMRTRLPPFGVDRLAISETAPSGKVPGIKDCIRFKYPSHVTYLIESGAAETDDDEEDATGVPSQSLAEQPLQQDHGEKMVLLVTSMFNDRETHMVSTGEDDEDQEDPEIAKFPLRFLDAIKKLCGSKEFVRCEDLNLPSDEDKLLLLTTLWSLHLLDVQGSEA</sequence>
<comment type="caution">
    <text evidence="5">The sequence shown here is derived from an EMBL/GenBank/DDBJ whole genome shotgun (WGS) entry which is preliminary data.</text>
</comment>
<dbReference type="FunFam" id="2.60.40.840:FF:000002">
    <property type="entry name" value="Arrestin 3"/>
    <property type="match status" value="1"/>
</dbReference>
<gene>
    <name evidence="5" type="ORF">V5799_027544</name>
</gene>
<dbReference type="SMART" id="SM01017">
    <property type="entry name" value="Arrestin_C"/>
    <property type="match status" value="1"/>
</dbReference>
<evidence type="ECO:0000313" key="5">
    <source>
        <dbReference type="EMBL" id="KAK8761194.1"/>
    </source>
</evidence>
<keyword evidence="6" id="KW-1185">Reference proteome</keyword>
<reference evidence="5 6" key="1">
    <citation type="journal article" date="2023" name="Arcadia Sci">
        <title>De novo assembly of a long-read Amblyomma americanum tick genome.</title>
        <authorList>
            <person name="Chou S."/>
            <person name="Poskanzer K.E."/>
            <person name="Rollins M."/>
            <person name="Thuy-Boun P.S."/>
        </authorList>
    </citation>
    <scope>NUCLEOTIDE SEQUENCE [LARGE SCALE GENOMIC DNA]</scope>
    <source>
        <strain evidence="5">F_SG_1</strain>
        <tissue evidence="5">Salivary glands</tissue>
    </source>
</reference>
<dbReference type="Pfam" id="PF00339">
    <property type="entry name" value="Arrestin_N"/>
    <property type="match status" value="1"/>
</dbReference>
<keyword evidence="2" id="KW-0716">Sensory transduction</keyword>
<dbReference type="InterPro" id="IPR014756">
    <property type="entry name" value="Ig_E-set"/>
</dbReference>
<dbReference type="GO" id="GO:0007608">
    <property type="term" value="P:sensory perception of smell"/>
    <property type="evidence" value="ECO:0007669"/>
    <property type="project" value="UniProtKB-ARBA"/>
</dbReference>
<dbReference type="InterPro" id="IPR011021">
    <property type="entry name" value="Arrestin-like_N"/>
</dbReference>
<dbReference type="InterPro" id="IPR014753">
    <property type="entry name" value="Arrestin_N"/>
</dbReference>
<dbReference type="GO" id="GO:0045494">
    <property type="term" value="P:photoreceptor cell maintenance"/>
    <property type="evidence" value="ECO:0007669"/>
    <property type="project" value="UniProtKB-ARBA"/>
</dbReference>
<comment type="similarity">
    <text evidence="1">Belongs to the arrestin family.</text>
</comment>
<feature type="signal peptide" evidence="3">
    <location>
        <begin position="1"/>
        <end position="17"/>
    </location>
</feature>
<evidence type="ECO:0000313" key="6">
    <source>
        <dbReference type="Proteomes" id="UP001321473"/>
    </source>
</evidence>
<keyword evidence="3" id="KW-0732">Signal</keyword>
<feature type="domain" description="JmjC" evidence="4">
    <location>
        <begin position="429"/>
        <end position="578"/>
    </location>
</feature>
<organism evidence="5 6">
    <name type="scientific">Amblyomma americanum</name>
    <name type="common">Lone star tick</name>
    <dbReference type="NCBI Taxonomy" id="6943"/>
    <lineage>
        <taxon>Eukaryota</taxon>
        <taxon>Metazoa</taxon>
        <taxon>Ecdysozoa</taxon>
        <taxon>Arthropoda</taxon>
        <taxon>Chelicerata</taxon>
        <taxon>Arachnida</taxon>
        <taxon>Acari</taxon>
        <taxon>Parasitiformes</taxon>
        <taxon>Ixodida</taxon>
        <taxon>Ixodoidea</taxon>
        <taxon>Ixodidae</taxon>
        <taxon>Amblyomminae</taxon>
        <taxon>Amblyomma</taxon>
    </lineage>
</organism>
<dbReference type="InterPro" id="IPR000698">
    <property type="entry name" value="Arrestin"/>
</dbReference>
<evidence type="ECO:0000256" key="2">
    <source>
        <dbReference type="ARBA" id="ARBA00022606"/>
    </source>
</evidence>
<dbReference type="Gene3D" id="2.60.40.840">
    <property type="match status" value="1"/>
</dbReference>
<dbReference type="Proteomes" id="UP001321473">
    <property type="component" value="Unassembled WGS sequence"/>
</dbReference>
<evidence type="ECO:0000256" key="3">
    <source>
        <dbReference type="SAM" id="SignalP"/>
    </source>
</evidence>
<dbReference type="PANTHER" id="PTHR11792">
    <property type="entry name" value="ARRESTIN"/>
    <property type="match status" value="1"/>
</dbReference>
<dbReference type="Gene3D" id="3.90.930.40">
    <property type="match status" value="1"/>
</dbReference>
<dbReference type="GO" id="GO:0007165">
    <property type="term" value="P:signal transduction"/>
    <property type="evidence" value="ECO:0007669"/>
    <property type="project" value="InterPro"/>
</dbReference>
<accession>A0AAQ4DFF4</accession>